<proteinExistence type="evidence at transcript level"/>
<keyword evidence="1" id="KW-1133">Transmembrane helix</keyword>
<keyword evidence="1" id="KW-0812">Transmembrane</keyword>
<reference evidence="2" key="2">
    <citation type="submission" date="2009-03" db="EMBL/GenBank/DDBJ databases">
        <authorList>
            <person name="Gang L."/>
        </authorList>
    </citation>
    <scope>NUCLEOTIDE SEQUENCE</scope>
    <source>
        <strain evidence="2">Anhui</strain>
    </source>
</reference>
<accession>C1LIS6</accession>
<evidence type="ECO:0000256" key="1">
    <source>
        <dbReference type="SAM" id="Phobius"/>
    </source>
</evidence>
<feature type="transmembrane region" description="Helical" evidence="1">
    <location>
        <begin position="12"/>
        <end position="30"/>
    </location>
</feature>
<organism evidence="2">
    <name type="scientific">Schistosoma japonicum</name>
    <name type="common">Blood fluke</name>
    <dbReference type="NCBI Taxonomy" id="6182"/>
    <lineage>
        <taxon>Eukaryota</taxon>
        <taxon>Metazoa</taxon>
        <taxon>Spiralia</taxon>
        <taxon>Lophotrochozoa</taxon>
        <taxon>Platyhelminthes</taxon>
        <taxon>Trematoda</taxon>
        <taxon>Digenea</taxon>
        <taxon>Strigeidida</taxon>
        <taxon>Schistosomatoidea</taxon>
        <taxon>Schistosomatidae</taxon>
        <taxon>Schistosoma</taxon>
    </lineage>
</organism>
<dbReference type="AlphaFoldDB" id="C1LIS6"/>
<dbReference type="EMBL" id="FN318877">
    <property type="protein sequence ID" value="CAX74605.1"/>
    <property type="molecule type" value="mRNA"/>
</dbReference>
<dbReference type="EMBL" id="FN318876">
    <property type="protein sequence ID" value="CAX74604.1"/>
    <property type="molecule type" value="mRNA"/>
</dbReference>
<protein>
    <recommendedName>
        <fullName evidence="3">Transmembrane protein</fullName>
    </recommendedName>
</protein>
<evidence type="ECO:0000313" key="2">
    <source>
        <dbReference type="EMBL" id="CAX74604.1"/>
    </source>
</evidence>
<reference evidence="2" key="1">
    <citation type="journal article" date="2009" name="Nature">
        <title>The Schistosoma japonicum genome reveals features of host-parasite interplay.</title>
        <authorList>
            <person name="Liu F."/>
            <person name="Zhou Y."/>
            <person name="Wang Z.Q."/>
            <person name="Lu G."/>
            <person name="Zheng H."/>
            <person name="Brindley P.J."/>
            <person name="McManus D.P."/>
            <person name="Blair D."/>
            <person name="Zhang Q.H."/>
            <person name="Zhong Y."/>
            <person name="Wang S."/>
            <person name="Han Z.G."/>
            <person name="Chen Z."/>
        </authorList>
    </citation>
    <scope>NUCLEOTIDE SEQUENCE</scope>
    <source>
        <strain evidence="2">Anhui</strain>
    </source>
</reference>
<sequence>MKGLFSYSTNALIYQITMKTLIILVIYCYIVSIHGSVQHGTLSQPIKDYLLTKETYLKADSAYYKCLAICLYCYHDQKSFYQCANVQCPLLQDFDFPPNFDEDCELLLPLNMKFKEPQLH</sequence>
<name>C1LIS6_SCHJA</name>
<keyword evidence="1" id="KW-0472">Membrane</keyword>
<evidence type="ECO:0008006" key="3">
    <source>
        <dbReference type="Google" id="ProtNLM"/>
    </source>
</evidence>